<keyword evidence="7 9" id="KW-0472">Membrane</keyword>
<proteinExistence type="inferred from homology"/>
<dbReference type="InterPro" id="IPR004761">
    <property type="entry name" value="Spore_GerAB"/>
</dbReference>
<evidence type="ECO:0000256" key="7">
    <source>
        <dbReference type="ARBA" id="ARBA00023136"/>
    </source>
</evidence>
<dbReference type="GO" id="GO:0009847">
    <property type="term" value="P:spore germination"/>
    <property type="evidence" value="ECO:0007669"/>
    <property type="project" value="InterPro"/>
</dbReference>
<organism evidence="10 11">
    <name type="scientific">Caproicibacter fermentans</name>
    <dbReference type="NCBI Taxonomy" id="2576756"/>
    <lineage>
        <taxon>Bacteria</taxon>
        <taxon>Bacillati</taxon>
        <taxon>Bacillota</taxon>
        <taxon>Clostridia</taxon>
        <taxon>Eubacteriales</taxon>
        <taxon>Acutalibacteraceae</taxon>
        <taxon>Caproicibacter</taxon>
    </lineage>
</organism>
<dbReference type="EMBL" id="VWXL01000084">
    <property type="protein sequence ID" value="MVB12145.1"/>
    <property type="molecule type" value="Genomic_DNA"/>
</dbReference>
<protein>
    <submittedName>
        <fullName evidence="10">Spore germination protein</fullName>
    </submittedName>
</protein>
<feature type="transmembrane region" description="Helical" evidence="9">
    <location>
        <begin position="302"/>
        <end position="322"/>
    </location>
</feature>
<feature type="transmembrane region" description="Helical" evidence="9">
    <location>
        <begin position="218"/>
        <end position="245"/>
    </location>
</feature>
<feature type="compositionally biased region" description="Basic and acidic residues" evidence="8">
    <location>
        <begin position="364"/>
        <end position="381"/>
    </location>
</feature>
<dbReference type="GO" id="GO:0016020">
    <property type="term" value="C:membrane"/>
    <property type="evidence" value="ECO:0007669"/>
    <property type="project" value="UniProtKB-SubCell"/>
</dbReference>
<dbReference type="OrthoDB" id="1675410at2"/>
<gene>
    <name evidence="10" type="ORF">CAFE_28770</name>
</gene>
<feature type="region of interest" description="Disordered" evidence="8">
    <location>
        <begin position="357"/>
        <end position="381"/>
    </location>
</feature>
<dbReference type="RefSeq" id="WP_156991016.1">
    <property type="nucleotide sequence ID" value="NZ_VWXL01000084.1"/>
</dbReference>
<name>A0A6N8I2L9_9FIRM</name>
<keyword evidence="5 9" id="KW-0812">Transmembrane</keyword>
<evidence type="ECO:0000256" key="8">
    <source>
        <dbReference type="SAM" id="MobiDB-lite"/>
    </source>
</evidence>
<feature type="transmembrane region" description="Helical" evidence="9">
    <location>
        <begin position="37"/>
        <end position="57"/>
    </location>
</feature>
<evidence type="ECO:0000256" key="3">
    <source>
        <dbReference type="ARBA" id="ARBA00022448"/>
    </source>
</evidence>
<evidence type="ECO:0000256" key="2">
    <source>
        <dbReference type="ARBA" id="ARBA00007998"/>
    </source>
</evidence>
<feature type="transmembrane region" description="Helical" evidence="9">
    <location>
        <begin position="334"/>
        <end position="352"/>
    </location>
</feature>
<sequence>MQRTDVSAKQMEATVAMFLIGSSLVKSGSSPAKQDTWICIIIAVILSIPLMWVHTRILNLYPGRNYYQNILRAMGRPAGTVVCLIFTLYTFHLGALVMRIFSEFIHVAGMTSTPIVAISTVIVAVLVYMLSNRLYVLARISKFMLPFLYITVAITIILSYQNMELSNLMPILNSKPSDLFQGVLSALAVPYGEILVCAPMFGALSREEKIFPTMLKEVILGFVILISANLRNFLTLGYSVSVYQFPSFESVSLVQLGDFFTRIEVLIGINLLLAGFFKCCVLLFSACDALSETLGLQDYEPLVSPCALLFLTLSGLLVGNTLEMFRWMEYMSVYTLPFQVFLPVLVLIVGVVRKKFSKPQKHGKSPDVKNEESPPPRPQEN</sequence>
<evidence type="ECO:0000256" key="4">
    <source>
        <dbReference type="ARBA" id="ARBA00022544"/>
    </source>
</evidence>
<keyword evidence="3" id="KW-0813">Transport</keyword>
<comment type="subcellular location">
    <subcellularLocation>
        <location evidence="1">Membrane</location>
        <topology evidence="1">Multi-pass membrane protein</topology>
    </subcellularLocation>
</comment>
<comment type="similarity">
    <text evidence="2">Belongs to the amino acid-polyamine-organocation (APC) superfamily. Spore germination protein (SGP) (TC 2.A.3.9) family.</text>
</comment>
<keyword evidence="11" id="KW-1185">Reference proteome</keyword>
<comment type="caution">
    <text evidence="10">The sequence shown here is derived from an EMBL/GenBank/DDBJ whole genome shotgun (WGS) entry which is preliminary data.</text>
</comment>
<feature type="transmembrane region" description="Helical" evidence="9">
    <location>
        <begin position="143"/>
        <end position="163"/>
    </location>
</feature>
<evidence type="ECO:0000256" key="5">
    <source>
        <dbReference type="ARBA" id="ARBA00022692"/>
    </source>
</evidence>
<evidence type="ECO:0000313" key="11">
    <source>
        <dbReference type="Proteomes" id="UP000469440"/>
    </source>
</evidence>
<accession>A0A6N8I2L9</accession>
<evidence type="ECO:0000256" key="1">
    <source>
        <dbReference type="ARBA" id="ARBA00004141"/>
    </source>
</evidence>
<reference evidence="10 11" key="1">
    <citation type="submission" date="2019-09" db="EMBL/GenBank/DDBJ databases">
        <title>Genome sequence of Clostridium sp. EA1.</title>
        <authorList>
            <person name="Poehlein A."/>
            <person name="Bengelsdorf F.R."/>
            <person name="Daniel R."/>
        </authorList>
    </citation>
    <scope>NUCLEOTIDE SEQUENCE [LARGE SCALE GENOMIC DNA]</scope>
    <source>
        <strain evidence="10 11">EA1</strain>
    </source>
</reference>
<dbReference type="PANTHER" id="PTHR34975">
    <property type="entry name" value="SPORE GERMINATION PROTEIN A2"/>
    <property type="match status" value="1"/>
</dbReference>
<evidence type="ECO:0000256" key="9">
    <source>
        <dbReference type="SAM" id="Phobius"/>
    </source>
</evidence>
<feature type="transmembrane region" description="Helical" evidence="9">
    <location>
        <begin position="107"/>
        <end position="131"/>
    </location>
</feature>
<feature type="transmembrane region" description="Helical" evidence="9">
    <location>
        <begin position="183"/>
        <end position="206"/>
    </location>
</feature>
<dbReference type="NCBIfam" id="TIGR00912">
    <property type="entry name" value="2A0309"/>
    <property type="match status" value="1"/>
</dbReference>
<dbReference type="Proteomes" id="UP000469440">
    <property type="component" value="Unassembled WGS sequence"/>
</dbReference>
<feature type="transmembrane region" description="Helical" evidence="9">
    <location>
        <begin position="78"/>
        <end position="101"/>
    </location>
</feature>
<evidence type="ECO:0000256" key="6">
    <source>
        <dbReference type="ARBA" id="ARBA00022989"/>
    </source>
</evidence>
<keyword evidence="6 9" id="KW-1133">Transmembrane helix</keyword>
<dbReference type="AlphaFoldDB" id="A0A6N8I2L9"/>
<evidence type="ECO:0000313" key="10">
    <source>
        <dbReference type="EMBL" id="MVB12145.1"/>
    </source>
</evidence>
<dbReference type="Pfam" id="PF03845">
    <property type="entry name" value="Spore_permease"/>
    <property type="match status" value="1"/>
</dbReference>
<keyword evidence="4" id="KW-0309">Germination</keyword>
<feature type="transmembrane region" description="Helical" evidence="9">
    <location>
        <begin position="265"/>
        <end position="290"/>
    </location>
</feature>
<dbReference type="PANTHER" id="PTHR34975:SF2">
    <property type="entry name" value="SPORE GERMINATION PROTEIN A2"/>
    <property type="match status" value="1"/>
</dbReference>